<evidence type="ECO:0000313" key="3">
    <source>
        <dbReference type="Proteomes" id="UP000717634"/>
    </source>
</evidence>
<dbReference type="RefSeq" id="WP_168675569.1">
    <property type="nucleotide sequence ID" value="NZ_JAAVTK010000030.1"/>
</dbReference>
<name>A0ABX1HRP8_9BACT</name>
<feature type="transmembrane region" description="Helical" evidence="1">
    <location>
        <begin position="65"/>
        <end position="84"/>
    </location>
</feature>
<evidence type="ECO:0000313" key="2">
    <source>
        <dbReference type="EMBL" id="NKI92032.1"/>
    </source>
</evidence>
<accession>A0ABX1HRP8</accession>
<organism evidence="2 3">
    <name type="scientific">Hymenobacter artigasi</name>
    <dbReference type="NCBI Taxonomy" id="2719616"/>
    <lineage>
        <taxon>Bacteria</taxon>
        <taxon>Pseudomonadati</taxon>
        <taxon>Bacteroidota</taxon>
        <taxon>Cytophagia</taxon>
        <taxon>Cytophagales</taxon>
        <taxon>Hymenobacteraceae</taxon>
        <taxon>Hymenobacter</taxon>
    </lineage>
</organism>
<keyword evidence="1" id="KW-0472">Membrane</keyword>
<feature type="transmembrane region" description="Helical" evidence="1">
    <location>
        <begin position="26"/>
        <end position="45"/>
    </location>
</feature>
<evidence type="ECO:0000256" key="1">
    <source>
        <dbReference type="SAM" id="Phobius"/>
    </source>
</evidence>
<gene>
    <name evidence="2" type="ORF">HBN54_004656</name>
</gene>
<reference evidence="2 3" key="1">
    <citation type="submission" date="2020-03" db="EMBL/GenBank/DDBJ databases">
        <title>Genomic Encyclopedia of Type Strains, Phase IV (KMG-V): Genome sequencing to study the core and pangenomes of soil and plant-associated prokaryotes.</title>
        <authorList>
            <person name="Whitman W."/>
        </authorList>
    </citation>
    <scope>NUCLEOTIDE SEQUENCE [LARGE SCALE GENOMIC DNA]</scope>
    <source>
        <strain evidence="2 3">1B</strain>
    </source>
</reference>
<comment type="caution">
    <text evidence="2">The sequence shown here is derived from an EMBL/GenBank/DDBJ whole genome shotgun (WGS) entry which is preliminary data.</text>
</comment>
<proteinExistence type="predicted"/>
<feature type="transmembrane region" description="Helical" evidence="1">
    <location>
        <begin position="105"/>
        <end position="128"/>
    </location>
</feature>
<dbReference type="Proteomes" id="UP000717634">
    <property type="component" value="Unassembled WGS sequence"/>
</dbReference>
<sequence>MIAFLDSVYLTCCSFYRKKEPYMFKISGLLLLAGVLVMNLILGIFLLQDFGGEAFASGAVSHARWVMIGGYLLIILPALSLRYFKYTEYEHLDFRFQTRSHAERNGYRLASLAYIALSIASTLGYAFYCGGAVSGFWH</sequence>
<dbReference type="EMBL" id="JAAVTK010000030">
    <property type="protein sequence ID" value="NKI92032.1"/>
    <property type="molecule type" value="Genomic_DNA"/>
</dbReference>
<keyword evidence="1" id="KW-1133">Transmembrane helix</keyword>
<keyword evidence="3" id="KW-1185">Reference proteome</keyword>
<protein>
    <submittedName>
        <fullName evidence="2">Uncharacterized protein</fullName>
    </submittedName>
</protein>
<keyword evidence="1" id="KW-0812">Transmembrane</keyword>